<evidence type="ECO:0000313" key="6">
    <source>
        <dbReference type="Proteomes" id="UP000199561"/>
    </source>
</evidence>
<dbReference type="STRING" id="52442.SAMN05421880_13214"/>
<evidence type="ECO:0000256" key="3">
    <source>
        <dbReference type="ARBA" id="ARBA00023125"/>
    </source>
</evidence>
<dbReference type="PANTHER" id="PTHR30408">
    <property type="entry name" value="TYPE-1 RESTRICTION ENZYME ECOKI SPECIFICITY PROTEIN"/>
    <property type="match status" value="1"/>
</dbReference>
<dbReference type="Proteomes" id="UP000199561">
    <property type="component" value="Unassembled WGS sequence"/>
</dbReference>
<dbReference type="InterPro" id="IPR000055">
    <property type="entry name" value="Restrct_endonuc_typeI_TRD"/>
</dbReference>
<accession>A0A1I4TIF2</accession>
<dbReference type="Gene3D" id="3.90.220.20">
    <property type="entry name" value="DNA methylase specificity domains"/>
    <property type="match status" value="1"/>
</dbReference>
<dbReference type="PANTHER" id="PTHR30408:SF12">
    <property type="entry name" value="TYPE I RESTRICTION ENZYME MJAVIII SPECIFICITY SUBUNIT"/>
    <property type="match status" value="1"/>
</dbReference>
<evidence type="ECO:0000256" key="2">
    <source>
        <dbReference type="ARBA" id="ARBA00022747"/>
    </source>
</evidence>
<dbReference type="InterPro" id="IPR044946">
    <property type="entry name" value="Restrct_endonuc_typeI_TRD_sf"/>
</dbReference>
<sequence length="213" mass="23942">MPASLLMKEFILKLADIVTVSSGHPFRGKIPEKPGSGIYAIQMKDVSPEDGVCWDSVIETELTGKKQPDWLAPGDILFVARGSFNYAVLIEEMGKQAICAPHFYILRVTNPSLLPAFLVWQLNQRPLQNYFDRVAEGSVTKSIRRSILEHTEITVPTIEKQNQILGLYKTIMREKKLYAELISNADKLMHALACDLTANKTLQTVNTHRESQS</sequence>
<keyword evidence="2" id="KW-0680">Restriction system</keyword>
<keyword evidence="3" id="KW-0238">DNA-binding</keyword>
<keyword evidence="6" id="KW-1185">Reference proteome</keyword>
<dbReference type="InterPro" id="IPR052021">
    <property type="entry name" value="Type-I_RS_S_subunit"/>
</dbReference>
<dbReference type="GO" id="GO:0009307">
    <property type="term" value="P:DNA restriction-modification system"/>
    <property type="evidence" value="ECO:0007669"/>
    <property type="project" value="UniProtKB-KW"/>
</dbReference>
<dbReference type="EMBL" id="FOUF01000032">
    <property type="protein sequence ID" value="SFM76494.1"/>
    <property type="molecule type" value="Genomic_DNA"/>
</dbReference>
<dbReference type="AlphaFoldDB" id="A0A1I4TIF2"/>
<dbReference type="GO" id="GO:0003677">
    <property type="term" value="F:DNA binding"/>
    <property type="evidence" value="ECO:0007669"/>
    <property type="project" value="UniProtKB-KW"/>
</dbReference>
<proteinExistence type="inferred from homology"/>
<feature type="domain" description="Type I restriction modification DNA specificity" evidence="4">
    <location>
        <begin position="13"/>
        <end position="173"/>
    </location>
</feature>
<dbReference type="SUPFAM" id="SSF116734">
    <property type="entry name" value="DNA methylase specificity domain"/>
    <property type="match status" value="1"/>
</dbReference>
<organism evidence="5 6">
    <name type="scientific">Nitrosomonas nitrosa</name>
    <dbReference type="NCBI Taxonomy" id="52442"/>
    <lineage>
        <taxon>Bacteria</taxon>
        <taxon>Pseudomonadati</taxon>
        <taxon>Pseudomonadota</taxon>
        <taxon>Betaproteobacteria</taxon>
        <taxon>Nitrosomonadales</taxon>
        <taxon>Nitrosomonadaceae</taxon>
        <taxon>Nitrosomonas</taxon>
    </lineage>
</organism>
<evidence type="ECO:0000256" key="1">
    <source>
        <dbReference type="ARBA" id="ARBA00010923"/>
    </source>
</evidence>
<protein>
    <submittedName>
        <fullName evidence="5">Type I restriction modification DNA specificity domain-containing protein</fullName>
    </submittedName>
</protein>
<name>A0A1I4TIF2_9PROT</name>
<reference evidence="5 6" key="1">
    <citation type="submission" date="2016-10" db="EMBL/GenBank/DDBJ databases">
        <authorList>
            <person name="de Groot N.N."/>
        </authorList>
    </citation>
    <scope>NUCLEOTIDE SEQUENCE [LARGE SCALE GENOMIC DNA]</scope>
    <source>
        <strain evidence="5 6">Nm146</strain>
    </source>
</reference>
<dbReference type="Pfam" id="PF01420">
    <property type="entry name" value="Methylase_S"/>
    <property type="match status" value="1"/>
</dbReference>
<evidence type="ECO:0000313" key="5">
    <source>
        <dbReference type="EMBL" id="SFM76494.1"/>
    </source>
</evidence>
<comment type="similarity">
    <text evidence="1">Belongs to the type-I restriction system S methylase family.</text>
</comment>
<gene>
    <name evidence="5" type="ORF">SAMN05421880_13214</name>
</gene>
<evidence type="ECO:0000259" key="4">
    <source>
        <dbReference type="Pfam" id="PF01420"/>
    </source>
</evidence>